<dbReference type="Gene3D" id="3.40.80.10">
    <property type="entry name" value="Peptidoglycan recognition protein-like"/>
    <property type="match status" value="1"/>
</dbReference>
<evidence type="ECO:0000256" key="4">
    <source>
        <dbReference type="ARBA" id="ARBA00022801"/>
    </source>
</evidence>
<dbReference type="CDD" id="cd06583">
    <property type="entry name" value="PGRP"/>
    <property type="match status" value="1"/>
</dbReference>
<feature type="domain" description="N-acetylmuramoyl-L-alanine amidase" evidence="6">
    <location>
        <begin position="12"/>
        <end position="163"/>
    </location>
</feature>
<evidence type="ECO:0000256" key="2">
    <source>
        <dbReference type="ARBA" id="ARBA00007553"/>
    </source>
</evidence>
<dbReference type="Gene3D" id="1.10.101.10">
    <property type="entry name" value="PGBD-like superfamily/PGBD"/>
    <property type="match status" value="1"/>
</dbReference>
<gene>
    <name evidence="7" type="ORF">DM82_5781</name>
</gene>
<dbReference type="InterPro" id="IPR051206">
    <property type="entry name" value="NAMLAA_amidase_2"/>
</dbReference>
<sequence length="261" mass="29938">MNDSALCRVNNNRYRSVRSYNSRVRFLILHYTALDFSESIRALTGTGVSAHYLVPDPTDKTYRDAGFKDLQIFNLVDEKDRAWHAGVSAWEDRTNLNDCAIGIETVNLAVDNQGQFYFPPYEERQQVAIAQLAANIVARYPDITPTRVLGHSDIAYSRKSDPGPKFPWQLLYQYGVGAWYELESVSQFREEIKNGRLSTAKTDMISQFRKYGYAVTADMTDSNYRALVRAFQMHFRQSSYSGEMDDETAAILFALNKKYRP</sequence>
<dbReference type="InterPro" id="IPR002502">
    <property type="entry name" value="Amidase_domain"/>
</dbReference>
<comment type="catalytic activity">
    <reaction evidence="1">
        <text>Hydrolyzes the link between N-acetylmuramoyl residues and L-amino acid residues in certain cell-wall glycopeptides.</text>
        <dbReference type="EC" id="3.5.1.28"/>
    </reaction>
</comment>
<keyword evidence="4" id="KW-0378">Hydrolase</keyword>
<dbReference type="RefSeq" id="WP_038801754.1">
    <property type="nucleotide sequence ID" value="NZ_CP008727.1"/>
</dbReference>
<dbReference type="EC" id="3.5.1.28" evidence="3"/>
<evidence type="ECO:0000259" key="6">
    <source>
        <dbReference type="SMART" id="SM00644"/>
    </source>
</evidence>
<dbReference type="PANTHER" id="PTHR30417:SF12">
    <property type="entry name" value="N-ACETYLMURAMOYL-L-ALANINE AMIDASE"/>
    <property type="match status" value="1"/>
</dbReference>
<dbReference type="GO" id="GO:0009253">
    <property type="term" value="P:peptidoglycan catabolic process"/>
    <property type="evidence" value="ECO:0007669"/>
    <property type="project" value="InterPro"/>
</dbReference>
<dbReference type="EMBL" id="CP008727">
    <property type="protein sequence ID" value="AIO69440.1"/>
    <property type="molecule type" value="Genomic_DNA"/>
</dbReference>
<evidence type="ECO:0000256" key="3">
    <source>
        <dbReference type="ARBA" id="ARBA00011901"/>
    </source>
</evidence>
<proteinExistence type="inferred from homology"/>
<dbReference type="SUPFAM" id="SSF47090">
    <property type="entry name" value="PGBD-like"/>
    <property type="match status" value="1"/>
</dbReference>
<dbReference type="FunFam" id="3.40.80.10:FF:000003">
    <property type="entry name" value="N-acetylmuramoyl-L-alanine amidase"/>
    <property type="match status" value="1"/>
</dbReference>
<reference evidence="7 8" key="1">
    <citation type="submission" date="2014-06" db="EMBL/GenBank/DDBJ databases">
        <authorList>
            <person name="Bishop-Lilly K.A."/>
            <person name="Broomall S.M."/>
            <person name="Chain P.S."/>
            <person name="Chertkov O."/>
            <person name="Coyne S.R."/>
            <person name="Daligault H.E."/>
            <person name="Davenport K.W."/>
            <person name="Erkkila T."/>
            <person name="Frey K.G."/>
            <person name="Gibbons H.S."/>
            <person name="Gu W."/>
            <person name="Jaissle J."/>
            <person name="Johnson S.L."/>
            <person name="Koroleva G.I."/>
            <person name="Ladner J.T."/>
            <person name="Lo C.-C."/>
            <person name="Minogue T.D."/>
            <person name="Munk C."/>
            <person name="Palacios G.F."/>
            <person name="Redden C.L."/>
            <person name="Rosenzweig C.N."/>
            <person name="Scholz M.B."/>
            <person name="Teshima H."/>
            <person name="Xu Y."/>
        </authorList>
    </citation>
    <scope>NUCLEOTIDE SEQUENCE [LARGE SCALE GENOMIC DNA]</scope>
    <source>
        <strain evidence="7 8">EO147</strain>
    </source>
</reference>
<dbReference type="InterPro" id="IPR036505">
    <property type="entry name" value="Amidase/PGRP_sf"/>
</dbReference>
<dbReference type="GO" id="GO:0019867">
    <property type="term" value="C:outer membrane"/>
    <property type="evidence" value="ECO:0007669"/>
    <property type="project" value="TreeGrafter"/>
</dbReference>
<keyword evidence="8" id="KW-1185">Reference proteome</keyword>
<dbReference type="SUPFAM" id="SSF55846">
    <property type="entry name" value="N-acetylmuramoyl-L-alanine amidase-like"/>
    <property type="match status" value="1"/>
</dbReference>
<organism evidence="7 8">
    <name type="scientific">Burkholderia oklahomensis</name>
    <dbReference type="NCBI Taxonomy" id="342113"/>
    <lineage>
        <taxon>Bacteria</taxon>
        <taxon>Pseudomonadati</taxon>
        <taxon>Pseudomonadota</taxon>
        <taxon>Betaproteobacteria</taxon>
        <taxon>Burkholderiales</taxon>
        <taxon>Burkholderiaceae</taxon>
        <taxon>Burkholderia</taxon>
        <taxon>pseudomallei group</taxon>
    </lineage>
</organism>
<dbReference type="KEGG" id="bok:DM82_5781"/>
<evidence type="ECO:0000256" key="5">
    <source>
        <dbReference type="ARBA" id="ARBA00023316"/>
    </source>
</evidence>
<dbReference type="InterPro" id="IPR036366">
    <property type="entry name" value="PGBDSf"/>
</dbReference>
<dbReference type="GO" id="GO:0071555">
    <property type="term" value="P:cell wall organization"/>
    <property type="evidence" value="ECO:0007669"/>
    <property type="project" value="UniProtKB-KW"/>
</dbReference>
<dbReference type="Proteomes" id="UP000029424">
    <property type="component" value="Chromosome 2"/>
</dbReference>
<accession>A0AAI8FQX9</accession>
<dbReference type="PANTHER" id="PTHR30417">
    <property type="entry name" value="N-ACETYLMURAMOYL-L-ALANINE AMIDASE AMID"/>
    <property type="match status" value="1"/>
</dbReference>
<protein>
    <recommendedName>
        <fullName evidence="3">N-acetylmuramoyl-L-alanine amidase</fullName>
        <ecNumber evidence="3">3.5.1.28</ecNumber>
    </recommendedName>
</protein>
<dbReference type="GO" id="GO:0009254">
    <property type="term" value="P:peptidoglycan turnover"/>
    <property type="evidence" value="ECO:0007669"/>
    <property type="project" value="TreeGrafter"/>
</dbReference>
<dbReference type="SMART" id="SM00644">
    <property type="entry name" value="Ami_2"/>
    <property type="match status" value="1"/>
</dbReference>
<keyword evidence="5" id="KW-0961">Cell wall biogenesis/degradation</keyword>
<dbReference type="Pfam" id="PF01510">
    <property type="entry name" value="Amidase_2"/>
    <property type="match status" value="1"/>
</dbReference>
<dbReference type="InterPro" id="IPR036365">
    <property type="entry name" value="PGBD-like_sf"/>
</dbReference>
<dbReference type="GO" id="GO:0008745">
    <property type="term" value="F:N-acetylmuramoyl-L-alanine amidase activity"/>
    <property type="evidence" value="ECO:0007669"/>
    <property type="project" value="UniProtKB-EC"/>
</dbReference>
<name>A0AAI8FQX9_9BURK</name>
<evidence type="ECO:0000313" key="8">
    <source>
        <dbReference type="Proteomes" id="UP000029424"/>
    </source>
</evidence>
<evidence type="ECO:0000256" key="1">
    <source>
        <dbReference type="ARBA" id="ARBA00001561"/>
    </source>
</evidence>
<comment type="similarity">
    <text evidence="2">Belongs to the N-acetylmuramoyl-L-alanine amidase 2 family.</text>
</comment>
<dbReference type="AlphaFoldDB" id="A0AAI8FQX9"/>
<evidence type="ECO:0000313" key="7">
    <source>
        <dbReference type="EMBL" id="AIO69440.1"/>
    </source>
</evidence>